<protein>
    <submittedName>
        <fullName evidence="1">Uncharacterized protein</fullName>
    </submittedName>
</protein>
<dbReference type="EMBL" id="GBRH01276040">
    <property type="protein sequence ID" value="JAD21855.1"/>
    <property type="molecule type" value="Transcribed_RNA"/>
</dbReference>
<proteinExistence type="predicted"/>
<dbReference type="AlphaFoldDB" id="A0A0A8Y990"/>
<reference evidence="1" key="2">
    <citation type="journal article" date="2015" name="Data Brief">
        <title>Shoot transcriptome of the giant reed, Arundo donax.</title>
        <authorList>
            <person name="Barrero R.A."/>
            <person name="Guerrero F.D."/>
            <person name="Moolhuijzen P."/>
            <person name="Goolsby J.A."/>
            <person name="Tidwell J."/>
            <person name="Bellgard S.E."/>
            <person name="Bellgard M.I."/>
        </authorList>
    </citation>
    <scope>NUCLEOTIDE SEQUENCE</scope>
    <source>
        <tissue evidence="1">Shoot tissue taken approximately 20 cm above the soil surface</tissue>
    </source>
</reference>
<organism evidence="1">
    <name type="scientific">Arundo donax</name>
    <name type="common">Giant reed</name>
    <name type="synonym">Donax arundinaceus</name>
    <dbReference type="NCBI Taxonomy" id="35708"/>
    <lineage>
        <taxon>Eukaryota</taxon>
        <taxon>Viridiplantae</taxon>
        <taxon>Streptophyta</taxon>
        <taxon>Embryophyta</taxon>
        <taxon>Tracheophyta</taxon>
        <taxon>Spermatophyta</taxon>
        <taxon>Magnoliopsida</taxon>
        <taxon>Liliopsida</taxon>
        <taxon>Poales</taxon>
        <taxon>Poaceae</taxon>
        <taxon>PACMAD clade</taxon>
        <taxon>Arundinoideae</taxon>
        <taxon>Arundineae</taxon>
        <taxon>Arundo</taxon>
    </lineage>
</organism>
<evidence type="ECO:0000313" key="1">
    <source>
        <dbReference type="EMBL" id="JAD21855.1"/>
    </source>
</evidence>
<reference evidence="1" key="1">
    <citation type="submission" date="2014-09" db="EMBL/GenBank/DDBJ databases">
        <authorList>
            <person name="Magalhaes I.L.F."/>
            <person name="Oliveira U."/>
            <person name="Santos F.R."/>
            <person name="Vidigal T.H.D.A."/>
            <person name="Brescovit A.D."/>
            <person name="Santos A.J."/>
        </authorList>
    </citation>
    <scope>NUCLEOTIDE SEQUENCE</scope>
    <source>
        <tissue evidence="1">Shoot tissue taken approximately 20 cm above the soil surface</tissue>
    </source>
</reference>
<name>A0A0A8Y990_ARUDO</name>
<sequence length="33" mass="4076">MDMIWWCMMIRSYCLNVYRTRIADSTQMQLMPS</sequence>
<accession>A0A0A8Y990</accession>